<protein>
    <recommendedName>
        <fullName evidence="4">DUF1189 domain-containing protein</fullName>
    </recommendedName>
</protein>
<dbReference type="Pfam" id="PF06691">
    <property type="entry name" value="DUF1189"/>
    <property type="match status" value="1"/>
</dbReference>
<feature type="transmembrane region" description="Helical" evidence="1">
    <location>
        <begin position="220"/>
        <end position="236"/>
    </location>
</feature>
<evidence type="ECO:0000256" key="1">
    <source>
        <dbReference type="SAM" id="Phobius"/>
    </source>
</evidence>
<feature type="transmembrane region" description="Helical" evidence="1">
    <location>
        <begin position="149"/>
        <end position="175"/>
    </location>
</feature>
<dbReference type="RefSeq" id="WP_185125821.1">
    <property type="nucleotide sequence ID" value="NZ_CAJEWD010000008.1"/>
</dbReference>
<keyword evidence="1" id="KW-0472">Membrane</keyword>
<evidence type="ECO:0000313" key="2">
    <source>
        <dbReference type="EMBL" id="CAD2078146.1"/>
    </source>
</evidence>
<feature type="transmembrane region" description="Helical" evidence="1">
    <location>
        <begin position="24"/>
        <end position="44"/>
    </location>
</feature>
<evidence type="ECO:0008006" key="4">
    <source>
        <dbReference type="Google" id="ProtNLM"/>
    </source>
</evidence>
<gene>
    <name evidence="2" type="ORF">JEODO184_01315</name>
</gene>
<feature type="transmembrane region" description="Helical" evidence="1">
    <location>
        <begin position="195"/>
        <end position="214"/>
    </location>
</feature>
<keyword evidence="1" id="KW-0812">Transmembrane</keyword>
<name>A0A6V7RJ60_9STAP</name>
<comment type="caution">
    <text evidence="2">The sequence shown here is derived from an EMBL/GenBank/DDBJ whole genome shotgun (WGS) entry which is preliminary data.</text>
</comment>
<accession>A0A6V7RJ60</accession>
<reference evidence="2 3" key="1">
    <citation type="submission" date="2020-07" db="EMBL/GenBank/DDBJ databases">
        <authorList>
            <person name="Criscuolo A."/>
        </authorList>
    </citation>
    <scope>NUCLEOTIDE SEQUENCE [LARGE SCALE GENOMIC DNA]</scope>
    <source>
        <strain evidence="2">CIP111649</strain>
    </source>
</reference>
<dbReference type="AlphaFoldDB" id="A0A6V7RJ60"/>
<keyword evidence="3" id="KW-1185">Reference proteome</keyword>
<dbReference type="EMBL" id="CAJEWD010000008">
    <property type="protein sequence ID" value="CAD2078146.1"/>
    <property type="molecule type" value="Genomic_DNA"/>
</dbReference>
<evidence type="ECO:0000313" key="3">
    <source>
        <dbReference type="Proteomes" id="UP000589351"/>
    </source>
</evidence>
<dbReference type="Proteomes" id="UP000589351">
    <property type="component" value="Unassembled WGS sequence"/>
</dbReference>
<keyword evidence="1" id="KW-1133">Transmembrane helix</keyword>
<sequence length="249" mass="28871">MNYFEFHKRLLTFKKYPLFRTVPFRYLLLNILLVSLFISLPYMVSMAGTLTTLGELKNVENEIPEFSIDNGQYKGEEKTLTLNESEVVFTSSKSRDEVNEINDDTILAFLSDGIYIAGFQNSTFNYSLIGDVNDKESLEEFVNSQMSSIYFYVFIYILIYVIVIYFFIFTLMLILSSILSGIAKALNKKTDYMNWFKLGSYAVVIPSLLIGILAVLTSHYFWFILILAIPSYFYYYKKLPVKKKTKSKA</sequence>
<organism evidence="2 3">
    <name type="scientific">Jeotgalicoccus meleagridis</name>
    <dbReference type="NCBI Taxonomy" id="2759181"/>
    <lineage>
        <taxon>Bacteria</taxon>
        <taxon>Bacillati</taxon>
        <taxon>Bacillota</taxon>
        <taxon>Bacilli</taxon>
        <taxon>Bacillales</taxon>
        <taxon>Staphylococcaceae</taxon>
        <taxon>Jeotgalicoccus</taxon>
    </lineage>
</organism>
<proteinExistence type="predicted"/>
<dbReference type="InterPro" id="IPR009574">
    <property type="entry name" value="DUF1189"/>
</dbReference>